<dbReference type="GO" id="GO:0009245">
    <property type="term" value="P:lipid A biosynthetic process"/>
    <property type="evidence" value="ECO:0007669"/>
    <property type="project" value="UniProtKB-UniRule"/>
</dbReference>
<evidence type="ECO:0000256" key="5">
    <source>
        <dbReference type="ARBA" id="ARBA00022516"/>
    </source>
</evidence>
<evidence type="ECO:0000256" key="6">
    <source>
        <dbReference type="ARBA" id="ARBA00022556"/>
    </source>
</evidence>
<evidence type="ECO:0000256" key="7">
    <source>
        <dbReference type="ARBA" id="ARBA00022676"/>
    </source>
</evidence>
<dbReference type="HAMAP" id="MF_00392">
    <property type="entry name" value="LpxB"/>
    <property type="match status" value="1"/>
</dbReference>
<evidence type="ECO:0000256" key="8">
    <source>
        <dbReference type="ARBA" id="ARBA00022679"/>
    </source>
</evidence>
<dbReference type="InterPro" id="IPR003835">
    <property type="entry name" value="Glyco_trans_19"/>
</dbReference>
<dbReference type="Pfam" id="PF02684">
    <property type="entry name" value="LpxB"/>
    <property type="match status" value="1"/>
</dbReference>
<comment type="similarity">
    <text evidence="2 11">Belongs to the LpxB family.</text>
</comment>
<gene>
    <name evidence="11" type="primary">lpxB</name>
    <name evidence="13" type="ORF">DXX94_17740</name>
</gene>
<evidence type="ECO:0000256" key="11">
    <source>
        <dbReference type="HAMAP-Rule" id="MF_00392"/>
    </source>
</evidence>
<dbReference type="SUPFAM" id="SSF53756">
    <property type="entry name" value="UDP-Glycosyltransferase/glycogen phosphorylase"/>
    <property type="match status" value="1"/>
</dbReference>
<dbReference type="NCBIfam" id="TIGR00215">
    <property type="entry name" value="lpxB"/>
    <property type="match status" value="1"/>
</dbReference>
<keyword evidence="14" id="KW-1185">Reference proteome</keyword>
<dbReference type="RefSeq" id="WP_116017937.1">
    <property type="nucleotide sequence ID" value="NZ_QUOT01000001.1"/>
</dbReference>
<name>A0A3E0U8H5_9GAMM</name>
<evidence type="ECO:0000313" key="14">
    <source>
        <dbReference type="Proteomes" id="UP000256899"/>
    </source>
</evidence>
<comment type="catalytic activity">
    <reaction evidence="10 11">
        <text>a lipid X + a UDP-2-N,3-O-bis[(3R)-3-hydroxyacyl]-alpha-D-glucosamine = a lipid A disaccharide + UDP + H(+)</text>
        <dbReference type="Rhea" id="RHEA:67828"/>
        <dbReference type="ChEBI" id="CHEBI:15378"/>
        <dbReference type="ChEBI" id="CHEBI:58223"/>
        <dbReference type="ChEBI" id="CHEBI:137748"/>
        <dbReference type="ChEBI" id="CHEBI:176338"/>
        <dbReference type="ChEBI" id="CHEBI:176343"/>
        <dbReference type="EC" id="2.4.1.182"/>
    </reaction>
</comment>
<feature type="region of interest" description="Disordered" evidence="12">
    <location>
        <begin position="1"/>
        <end position="36"/>
    </location>
</feature>
<keyword evidence="9 11" id="KW-0443">Lipid metabolism</keyword>
<evidence type="ECO:0000256" key="1">
    <source>
        <dbReference type="ARBA" id="ARBA00002056"/>
    </source>
</evidence>
<dbReference type="Gene3D" id="3.40.50.2000">
    <property type="entry name" value="Glycogen Phosphorylase B"/>
    <property type="match status" value="1"/>
</dbReference>
<dbReference type="AlphaFoldDB" id="A0A3E0U8H5"/>
<dbReference type="Proteomes" id="UP000256899">
    <property type="component" value="Unassembled WGS sequence"/>
</dbReference>
<keyword evidence="8 11" id="KW-0808">Transferase</keyword>
<evidence type="ECO:0000256" key="12">
    <source>
        <dbReference type="SAM" id="MobiDB-lite"/>
    </source>
</evidence>
<accession>A0A3E0U8H5</accession>
<keyword evidence="6 11" id="KW-0441">Lipid A biosynthesis</keyword>
<evidence type="ECO:0000313" key="13">
    <source>
        <dbReference type="EMBL" id="REL32405.1"/>
    </source>
</evidence>
<feature type="compositionally biased region" description="Polar residues" evidence="12">
    <location>
        <begin position="1"/>
        <end position="10"/>
    </location>
</feature>
<evidence type="ECO:0000256" key="10">
    <source>
        <dbReference type="ARBA" id="ARBA00048975"/>
    </source>
</evidence>
<dbReference type="PANTHER" id="PTHR30372:SF4">
    <property type="entry name" value="LIPID-A-DISACCHARIDE SYNTHASE, MITOCHONDRIAL-RELATED"/>
    <property type="match status" value="1"/>
</dbReference>
<organism evidence="13 14">
    <name type="scientific">Thalassotalea euphylliae</name>
    <dbReference type="NCBI Taxonomy" id="1655234"/>
    <lineage>
        <taxon>Bacteria</taxon>
        <taxon>Pseudomonadati</taxon>
        <taxon>Pseudomonadota</taxon>
        <taxon>Gammaproteobacteria</taxon>
        <taxon>Alteromonadales</taxon>
        <taxon>Colwelliaceae</taxon>
        <taxon>Thalassotalea</taxon>
    </lineage>
</organism>
<evidence type="ECO:0000256" key="3">
    <source>
        <dbReference type="ARBA" id="ARBA00012687"/>
    </source>
</evidence>
<dbReference type="GO" id="GO:0016020">
    <property type="term" value="C:membrane"/>
    <property type="evidence" value="ECO:0007669"/>
    <property type="project" value="GOC"/>
</dbReference>
<protein>
    <recommendedName>
        <fullName evidence="4 11">Lipid-A-disaccharide synthase</fullName>
        <ecNumber evidence="3 11">2.4.1.182</ecNumber>
    </recommendedName>
</protein>
<dbReference type="GO" id="GO:0008915">
    <property type="term" value="F:lipid-A-disaccharide synthase activity"/>
    <property type="evidence" value="ECO:0007669"/>
    <property type="project" value="UniProtKB-UniRule"/>
</dbReference>
<evidence type="ECO:0000256" key="2">
    <source>
        <dbReference type="ARBA" id="ARBA00007868"/>
    </source>
</evidence>
<reference evidence="14" key="1">
    <citation type="submission" date="2018-08" db="EMBL/GenBank/DDBJ databases">
        <title>Thalassotalea euphylliae genome.</title>
        <authorList>
            <person name="Summers S."/>
            <person name="Rice S.A."/>
            <person name="Freckelton M.L."/>
            <person name="Nedved B.T."/>
            <person name="Hadfield M.G."/>
        </authorList>
    </citation>
    <scope>NUCLEOTIDE SEQUENCE [LARGE SCALE GENOMIC DNA]</scope>
    <source>
        <strain evidence="14">H3</strain>
    </source>
</reference>
<evidence type="ECO:0000256" key="4">
    <source>
        <dbReference type="ARBA" id="ARBA00020902"/>
    </source>
</evidence>
<dbReference type="PANTHER" id="PTHR30372">
    <property type="entry name" value="LIPID-A-DISACCHARIDE SYNTHASE"/>
    <property type="match status" value="1"/>
</dbReference>
<comment type="pathway">
    <text evidence="11">Bacterial outer membrane biogenesis; LPS lipid A biosynthesis.</text>
</comment>
<sequence>MSTLPSQVTSEPAGHNTNKKPQNNSQSQSQNKSQSDAPVIAIVVGEHSGDTLGEGLMKAILEKQPNAKFIGIGGPKMNALGFESLYAMDELAVMGIVEVLGRIRRLLHIRKSLTEYFTQNKPDVFIGIDAPDFNLTLEQRLKTSGIKTVHYVSPSVWAWREKRVFKVQAATNLVLALLPFEKAFYDKYQVPCQFVGHSLADDIPLVSDKAAAREELGLEQTGKVLALMPGSRGGELSRLVEPFLLSAKQLLAEDPALTFVVPMISEKRAEQFNALHQEIAPELPIKLFIGKTQAVMSASDCLLTASGTVTLEAALIKRPMVITYRFNWLTYQMGKIMVKLKHFSLPNLLADKALVPELLQDDVTPENIVPLLKERLYQDQSSLNQAFTDIHLTLKQDASQQAAKAVLELMQA</sequence>
<dbReference type="EC" id="2.4.1.182" evidence="3 11"/>
<proteinExistence type="inferred from homology"/>
<feature type="compositionally biased region" description="Low complexity" evidence="12">
    <location>
        <begin position="19"/>
        <end position="35"/>
    </location>
</feature>
<keyword evidence="7 11" id="KW-0328">Glycosyltransferase</keyword>
<dbReference type="EMBL" id="QUOT01000001">
    <property type="protein sequence ID" value="REL32405.1"/>
    <property type="molecule type" value="Genomic_DNA"/>
</dbReference>
<comment type="function">
    <text evidence="1 11">Condensation of UDP-2,3-diacylglucosamine and 2,3-diacylglucosamine-1-phosphate to form lipid A disaccharide, a precursor of lipid A, a phosphorylated glycolipid that anchors the lipopolysaccharide to the outer membrane of the cell.</text>
</comment>
<keyword evidence="5 11" id="KW-0444">Lipid biosynthesis</keyword>
<comment type="caution">
    <text evidence="13">The sequence shown here is derived from an EMBL/GenBank/DDBJ whole genome shotgun (WGS) entry which is preliminary data.</text>
</comment>
<dbReference type="GO" id="GO:0005543">
    <property type="term" value="F:phospholipid binding"/>
    <property type="evidence" value="ECO:0007669"/>
    <property type="project" value="TreeGrafter"/>
</dbReference>
<dbReference type="UniPathway" id="UPA00973"/>
<evidence type="ECO:0000256" key="9">
    <source>
        <dbReference type="ARBA" id="ARBA00023098"/>
    </source>
</evidence>